<dbReference type="HAMAP" id="MF_01080">
    <property type="entry name" value="TruB_bact"/>
    <property type="match status" value="1"/>
</dbReference>
<dbReference type="CDD" id="cd02573">
    <property type="entry name" value="PseudoU_synth_EcTruB"/>
    <property type="match status" value="1"/>
</dbReference>
<dbReference type="GO" id="GO:0006400">
    <property type="term" value="P:tRNA modification"/>
    <property type="evidence" value="ECO:0007669"/>
    <property type="project" value="TreeGrafter"/>
</dbReference>
<dbReference type="GO" id="GO:1990481">
    <property type="term" value="P:mRNA pseudouridine synthesis"/>
    <property type="evidence" value="ECO:0007669"/>
    <property type="project" value="TreeGrafter"/>
</dbReference>
<dbReference type="Gene3D" id="3.30.2350.10">
    <property type="entry name" value="Pseudouridine synthase"/>
    <property type="match status" value="1"/>
</dbReference>
<dbReference type="EC" id="5.4.99.25" evidence="1"/>
<dbReference type="GO" id="GO:0005634">
    <property type="term" value="C:nucleus"/>
    <property type="evidence" value="ECO:0007669"/>
    <property type="project" value="TreeGrafter"/>
</dbReference>
<keyword evidence="3" id="KW-0413">Isomerase</keyword>
<dbReference type="InterPro" id="IPR002501">
    <property type="entry name" value="PsdUridine_synth_N"/>
</dbReference>
<evidence type="ECO:0000259" key="4">
    <source>
        <dbReference type="Pfam" id="PF01509"/>
    </source>
</evidence>
<name>A0A381T801_9ZZZZ</name>
<gene>
    <name evidence="5" type="ORF">METZ01_LOCUS62747</name>
</gene>
<feature type="non-terminal residue" evidence="5">
    <location>
        <position position="1"/>
    </location>
</feature>
<dbReference type="EMBL" id="UINC01003865">
    <property type="protein sequence ID" value="SVA09893.1"/>
    <property type="molecule type" value="Genomic_DNA"/>
</dbReference>
<evidence type="ECO:0000256" key="3">
    <source>
        <dbReference type="ARBA" id="ARBA00023235"/>
    </source>
</evidence>
<dbReference type="InterPro" id="IPR020103">
    <property type="entry name" value="PsdUridine_synth_cat_dom_sf"/>
</dbReference>
<evidence type="ECO:0000313" key="5">
    <source>
        <dbReference type="EMBL" id="SVA09893.1"/>
    </source>
</evidence>
<sequence>VIININKPVDWSSFDVVKKIKNITKHKKVGHGGTLDPFASGVLIIGTEKDTKSLSSITNSDKTYEAEIELGKVTNTLDTEGEVVREMPIPMMESKNIESTLHSFMGKQKQMPPMFSAKKHNGIRLYKLARMGKEIDREDIDIFISDIRLIDFNRNSIKFSVECSKGTYVRVLGKDIAERLGTVGYLTELTRTKVGDHLIDDSLSIELFQNKWKSTEQ</sequence>
<feature type="domain" description="Pseudouridine synthase II N-terminal" evidence="4">
    <location>
        <begin position="21"/>
        <end position="169"/>
    </location>
</feature>
<evidence type="ECO:0000256" key="1">
    <source>
        <dbReference type="ARBA" id="ARBA00012787"/>
    </source>
</evidence>
<proteinExistence type="inferred from homology"/>
<organism evidence="5">
    <name type="scientific">marine metagenome</name>
    <dbReference type="NCBI Taxonomy" id="408172"/>
    <lineage>
        <taxon>unclassified sequences</taxon>
        <taxon>metagenomes</taxon>
        <taxon>ecological metagenomes</taxon>
    </lineage>
</organism>
<accession>A0A381T801</accession>
<evidence type="ECO:0000256" key="2">
    <source>
        <dbReference type="ARBA" id="ARBA00022694"/>
    </source>
</evidence>
<dbReference type="PANTHER" id="PTHR13767">
    <property type="entry name" value="TRNA-PSEUDOURIDINE SYNTHASE"/>
    <property type="match status" value="1"/>
</dbReference>
<dbReference type="GO" id="GO:0160148">
    <property type="term" value="F:tRNA pseudouridine(55) synthase activity"/>
    <property type="evidence" value="ECO:0007669"/>
    <property type="project" value="UniProtKB-EC"/>
</dbReference>
<keyword evidence="2" id="KW-0819">tRNA processing</keyword>
<protein>
    <recommendedName>
        <fullName evidence="1">tRNA pseudouridine(55) synthase</fullName>
        <ecNumber evidence="1">5.4.99.25</ecNumber>
    </recommendedName>
</protein>
<dbReference type="AlphaFoldDB" id="A0A381T801"/>
<reference evidence="5" key="1">
    <citation type="submission" date="2018-05" db="EMBL/GenBank/DDBJ databases">
        <authorList>
            <person name="Lanie J.A."/>
            <person name="Ng W.-L."/>
            <person name="Kazmierczak K.M."/>
            <person name="Andrzejewski T.M."/>
            <person name="Davidsen T.M."/>
            <person name="Wayne K.J."/>
            <person name="Tettelin H."/>
            <person name="Glass J.I."/>
            <person name="Rusch D."/>
            <person name="Podicherti R."/>
            <person name="Tsui H.-C.T."/>
            <person name="Winkler M.E."/>
        </authorList>
    </citation>
    <scope>NUCLEOTIDE SEQUENCE</scope>
</reference>
<dbReference type="Pfam" id="PF01509">
    <property type="entry name" value="TruB_N"/>
    <property type="match status" value="1"/>
</dbReference>
<dbReference type="NCBIfam" id="TIGR00431">
    <property type="entry name" value="TruB"/>
    <property type="match status" value="1"/>
</dbReference>
<dbReference type="PANTHER" id="PTHR13767:SF2">
    <property type="entry name" value="PSEUDOURIDYLATE SYNTHASE TRUB1"/>
    <property type="match status" value="1"/>
</dbReference>
<dbReference type="InterPro" id="IPR014780">
    <property type="entry name" value="tRNA_psdUridine_synth_TruB"/>
</dbReference>
<dbReference type="SUPFAM" id="SSF55120">
    <property type="entry name" value="Pseudouridine synthase"/>
    <property type="match status" value="1"/>
</dbReference>
<dbReference type="GO" id="GO:0003723">
    <property type="term" value="F:RNA binding"/>
    <property type="evidence" value="ECO:0007669"/>
    <property type="project" value="InterPro"/>
</dbReference>